<accession>A0A1I0QHD6</accession>
<evidence type="ECO:0000313" key="7">
    <source>
        <dbReference type="Proteomes" id="UP000199167"/>
    </source>
</evidence>
<keyword evidence="3 5" id="KW-1133">Transmembrane helix</keyword>
<protein>
    <submittedName>
        <fullName evidence="6">Predicted Fe2+/Mn2+ transporter, VIT1/CCC1 family</fullName>
    </submittedName>
</protein>
<organism evidence="6 7">
    <name type="scientific">Cognatiyoonia koreensis</name>
    <dbReference type="NCBI Taxonomy" id="364200"/>
    <lineage>
        <taxon>Bacteria</taxon>
        <taxon>Pseudomonadati</taxon>
        <taxon>Pseudomonadota</taxon>
        <taxon>Alphaproteobacteria</taxon>
        <taxon>Rhodobacterales</taxon>
        <taxon>Paracoccaceae</taxon>
        <taxon>Cognatiyoonia</taxon>
    </lineage>
</organism>
<evidence type="ECO:0000256" key="1">
    <source>
        <dbReference type="ARBA" id="ARBA00004127"/>
    </source>
</evidence>
<gene>
    <name evidence="6" type="ORF">SAMN04488515_1929</name>
</gene>
<dbReference type="RefSeq" id="WP_089994773.1">
    <property type="nucleotide sequence ID" value="NZ_FOIZ01000001.1"/>
</dbReference>
<keyword evidence="4 5" id="KW-0472">Membrane</keyword>
<evidence type="ECO:0000256" key="2">
    <source>
        <dbReference type="ARBA" id="ARBA00022692"/>
    </source>
</evidence>
<dbReference type="AlphaFoldDB" id="A0A1I0QHD6"/>
<dbReference type="GO" id="GO:0030026">
    <property type="term" value="P:intracellular manganese ion homeostasis"/>
    <property type="evidence" value="ECO:0007669"/>
    <property type="project" value="InterPro"/>
</dbReference>
<evidence type="ECO:0000256" key="3">
    <source>
        <dbReference type="ARBA" id="ARBA00022989"/>
    </source>
</evidence>
<dbReference type="GO" id="GO:0005384">
    <property type="term" value="F:manganese ion transmembrane transporter activity"/>
    <property type="evidence" value="ECO:0007669"/>
    <property type="project" value="InterPro"/>
</dbReference>
<proteinExistence type="predicted"/>
<keyword evidence="7" id="KW-1185">Reference proteome</keyword>
<comment type="subcellular location">
    <subcellularLocation>
        <location evidence="1">Endomembrane system</location>
        <topology evidence="1">Multi-pass membrane protein</topology>
    </subcellularLocation>
</comment>
<feature type="transmembrane region" description="Helical" evidence="5">
    <location>
        <begin position="186"/>
        <end position="205"/>
    </location>
</feature>
<evidence type="ECO:0000256" key="4">
    <source>
        <dbReference type="ARBA" id="ARBA00023136"/>
    </source>
</evidence>
<feature type="transmembrane region" description="Helical" evidence="5">
    <location>
        <begin position="40"/>
        <end position="66"/>
    </location>
</feature>
<feature type="transmembrane region" description="Helical" evidence="5">
    <location>
        <begin position="157"/>
        <end position="180"/>
    </location>
</feature>
<dbReference type="OrthoDB" id="5506246at2"/>
<evidence type="ECO:0000256" key="5">
    <source>
        <dbReference type="SAM" id="Phobius"/>
    </source>
</evidence>
<dbReference type="InterPro" id="IPR008217">
    <property type="entry name" value="Ccc1_fam"/>
</dbReference>
<feature type="transmembrane region" description="Helical" evidence="5">
    <location>
        <begin position="217"/>
        <end position="237"/>
    </location>
</feature>
<sequence length="238" mass="25374">MQEEHGHSPAEIAERLSAGPNANYLKDMIYGGIDGAVTTFAIVAGVAGAGLSHTIIVALGVANILADGFSMAASNYSGTKAELDDRRRIIQIEEDHIARFRDGEIEELRQILARRGLSGEVLEDATKEIASDPDKWIGLMLTDEYGLALDAPHPMRAALATFGAFLLAGAVPLLPFIFALDSAFEIAILATLLTFFLIGTGKSRWSLSKWWWSGGETLLIGAAAALIAYSVGGMFHVG</sequence>
<keyword evidence="2 5" id="KW-0812">Transmembrane</keyword>
<dbReference type="EMBL" id="FOIZ01000001">
    <property type="protein sequence ID" value="SEW26565.1"/>
    <property type="molecule type" value="Genomic_DNA"/>
</dbReference>
<evidence type="ECO:0000313" key="6">
    <source>
        <dbReference type="EMBL" id="SEW26565.1"/>
    </source>
</evidence>
<dbReference type="PANTHER" id="PTHR31851">
    <property type="entry name" value="FE(2+)/MN(2+) TRANSPORTER PCL1"/>
    <property type="match status" value="1"/>
</dbReference>
<reference evidence="6 7" key="1">
    <citation type="submission" date="2016-10" db="EMBL/GenBank/DDBJ databases">
        <authorList>
            <person name="de Groot N.N."/>
        </authorList>
    </citation>
    <scope>NUCLEOTIDE SEQUENCE [LARGE SCALE GENOMIC DNA]</scope>
    <source>
        <strain evidence="6 7">DSM 17925</strain>
    </source>
</reference>
<name>A0A1I0QHD6_9RHOB</name>
<dbReference type="GO" id="GO:0012505">
    <property type="term" value="C:endomembrane system"/>
    <property type="evidence" value="ECO:0007669"/>
    <property type="project" value="UniProtKB-SubCell"/>
</dbReference>
<dbReference type="Proteomes" id="UP000199167">
    <property type="component" value="Unassembled WGS sequence"/>
</dbReference>
<dbReference type="Pfam" id="PF01988">
    <property type="entry name" value="VIT1"/>
    <property type="match status" value="1"/>
</dbReference>
<dbReference type="STRING" id="364200.SAMN04488515_1929"/>